<dbReference type="AlphaFoldDB" id="M4BCJ3"/>
<reference evidence="3" key="1">
    <citation type="journal article" date="2010" name="Science">
        <title>Signatures of adaptation to obligate biotrophy in the Hyaloperonospora arabidopsidis genome.</title>
        <authorList>
            <person name="Baxter L."/>
            <person name="Tripathy S."/>
            <person name="Ishaque N."/>
            <person name="Boot N."/>
            <person name="Cabral A."/>
            <person name="Kemen E."/>
            <person name="Thines M."/>
            <person name="Ah-Fong A."/>
            <person name="Anderson R."/>
            <person name="Badejoko W."/>
            <person name="Bittner-Eddy P."/>
            <person name="Boore J.L."/>
            <person name="Chibucos M.C."/>
            <person name="Coates M."/>
            <person name="Dehal P."/>
            <person name="Delehaunty K."/>
            <person name="Dong S."/>
            <person name="Downton P."/>
            <person name="Dumas B."/>
            <person name="Fabro G."/>
            <person name="Fronick C."/>
            <person name="Fuerstenberg S.I."/>
            <person name="Fulton L."/>
            <person name="Gaulin E."/>
            <person name="Govers F."/>
            <person name="Hughes L."/>
            <person name="Humphray S."/>
            <person name="Jiang R.H."/>
            <person name="Judelson H."/>
            <person name="Kamoun S."/>
            <person name="Kyung K."/>
            <person name="Meijer H."/>
            <person name="Minx P."/>
            <person name="Morris P."/>
            <person name="Nelson J."/>
            <person name="Phuntumart V."/>
            <person name="Qutob D."/>
            <person name="Rehmany A."/>
            <person name="Rougon-Cardoso A."/>
            <person name="Ryden P."/>
            <person name="Torto-Alalibo T."/>
            <person name="Studholme D."/>
            <person name="Wang Y."/>
            <person name="Win J."/>
            <person name="Wood J."/>
            <person name="Clifton S.W."/>
            <person name="Rogers J."/>
            <person name="Van den Ackerveken G."/>
            <person name="Jones J.D."/>
            <person name="McDowell J.M."/>
            <person name="Beynon J."/>
            <person name="Tyler B.M."/>
        </authorList>
    </citation>
    <scope>NUCLEOTIDE SEQUENCE [LARGE SCALE GENOMIC DNA]</scope>
    <source>
        <strain evidence="3">Emoy2</strain>
    </source>
</reference>
<feature type="compositionally biased region" description="Basic and acidic residues" evidence="1">
    <location>
        <begin position="46"/>
        <end position="64"/>
    </location>
</feature>
<proteinExistence type="predicted"/>
<reference evidence="2" key="2">
    <citation type="submission" date="2015-06" db="UniProtKB">
        <authorList>
            <consortium name="EnsemblProtists"/>
        </authorList>
    </citation>
    <scope>IDENTIFICATION</scope>
    <source>
        <strain evidence="2">Emoy2</strain>
    </source>
</reference>
<accession>M4BCJ3</accession>
<dbReference type="InParanoid" id="M4BCJ3"/>
<sequence length="74" mass="8867">MHELMMAHLRNDRVQRRADDQRWEVNTYVGMQKDEMSGCATRHRGKIGEEETRMRGKNEEEGMRKKERKTASCR</sequence>
<name>M4BCJ3_HYAAE</name>
<protein>
    <submittedName>
        <fullName evidence="2">Uncharacterized protein</fullName>
    </submittedName>
</protein>
<evidence type="ECO:0000313" key="3">
    <source>
        <dbReference type="Proteomes" id="UP000011713"/>
    </source>
</evidence>
<organism evidence="2 3">
    <name type="scientific">Hyaloperonospora arabidopsidis (strain Emoy2)</name>
    <name type="common">Downy mildew agent</name>
    <name type="synonym">Peronospora arabidopsidis</name>
    <dbReference type="NCBI Taxonomy" id="559515"/>
    <lineage>
        <taxon>Eukaryota</taxon>
        <taxon>Sar</taxon>
        <taxon>Stramenopiles</taxon>
        <taxon>Oomycota</taxon>
        <taxon>Peronosporomycetes</taxon>
        <taxon>Peronosporales</taxon>
        <taxon>Peronosporaceae</taxon>
        <taxon>Hyaloperonospora</taxon>
    </lineage>
</organism>
<dbReference type="EMBL" id="JH598136">
    <property type="status" value="NOT_ANNOTATED_CDS"/>
    <property type="molecule type" value="Genomic_DNA"/>
</dbReference>
<dbReference type="VEuPathDB" id="FungiDB:HpaG804009"/>
<dbReference type="EnsemblProtists" id="HpaT804009">
    <property type="protein sequence ID" value="HpaP804009"/>
    <property type="gene ID" value="HpaG804009"/>
</dbReference>
<evidence type="ECO:0000313" key="2">
    <source>
        <dbReference type="EnsemblProtists" id="HpaP804009"/>
    </source>
</evidence>
<dbReference type="Proteomes" id="UP000011713">
    <property type="component" value="Unassembled WGS sequence"/>
</dbReference>
<evidence type="ECO:0000256" key="1">
    <source>
        <dbReference type="SAM" id="MobiDB-lite"/>
    </source>
</evidence>
<feature type="region of interest" description="Disordered" evidence="1">
    <location>
        <begin position="34"/>
        <end position="74"/>
    </location>
</feature>
<dbReference type="HOGENOM" id="CLU_2693056_0_0_1"/>
<keyword evidence="3" id="KW-1185">Reference proteome</keyword>